<dbReference type="EMBL" id="KZ505690">
    <property type="protein sequence ID" value="PKU47037.1"/>
    <property type="molecule type" value="Genomic_DNA"/>
</dbReference>
<dbReference type="AlphaFoldDB" id="A0A2I0ULW2"/>
<accession>A0A2I0ULW2</accession>
<evidence type="ECO:0000313" key="1">
    <source>
        <dbReference type="EMBL" id="PKU47037.1"/>
    </source>
</evidence>
<gene>
    <name evidence="1" type="ORF">llap_2643</name>
</gene>
<organism evidence="1 2">
    <name type="scientific">Limosa lapponica baueri</name>
    <dbReference type="NCBI Taxonomy" id="1758121"/>
    <lineage>
        <taxon>Eukaryota</taxon>
        <taxon>Metazoa</taxon>
        <taxon>Chordata</taxon>
        <taxon>Craniata</taxon>
        <taxon>Vertebrata</taxon>
        <taxon>Euteleostomi</taxon>
        <taxon>Archelosauria</taxon>
        <taxon>Archosauria</taxon>
        <taxon>Dinosauria</taxon>
        <taxon>Saurischia</taxon>
        <taxon>Theropoda</taxon>
        <taxon>Coelurosauria</taxon>
        <taxon>Aves</taxon>
        <taxon>Neognathae</taxon>
        <taxon>Neoaves</taxon>
        <taxon>Charadriiformes</taxon>
        <taxon>Scolopacidae</taxon>
        <taxon>Limosa</taxon>
    </lineage>
</organism>
<name>A0A2I0ULW2_LIMLA</name>
<protein>
    <submittedName>
        <fullName evidence="1">Uncharacterized protein</fullName>
    </submittedName>
</protein>
<reference evidence="2" key="1">
    <citation type="submission" date="2017-11" db="EMBL/GenBank/DDBJ databases">
        <authorList>
            <person name="Lima N.C."/>
            <person name="Parody-Merino A.M."/>
            <person name="Battley P.F."/>
            <person name="Fidler A.E."/>
            <person name="Prosdocimi F."/>
        </authorList>
    </citation>
    <scope>NUCLEOTIDE SEQUENCE [LARGE SCALE GENOMIC DNA]</scope>
</reference>
<keyword evidence="2" id="KW-1185">Reference proteome</keyword>
<sequence>MLGSIVRKVSKERRLGRATRWHRWLRKLSVRLCRRGEGTVWLEGAKVPVGDWPVPHTASSGIILPGEFMKTYWSLSFARPWLL</sequence>
<evidence type="ECO:0000313" key="2">
    <source>
        <dbReference type="Proteomes" id="UP000233556"/>
    </source>
</evidence>
<dbReference type="Proteomes" id="UP000233556">
    <property type="component" value="Unassembled WGS sequence"/>
</dbReference>
<proteinExistence type="predicted"/>
<reference evidence="2" key="2">
    <citation type="submission" date="2017-12" db="EMBL/GenBank/DDBJ databases">
        <title>Genome sequence of the Bar-tailed Godwit (Limosa lapponica baueri).</title>
        <authorList>
            <person name="Lima N.C.B."/>
            <person name="Parody-Merino A.M."/>
            <person name="Battley P.F."/>
            <person name="Fidler A.E."/>
            <person name="Prosdocimi F."/>
        </authorList>
    </citation>
    <scope>NUCLEOTIDE SEQUENCE [LARGE SCALE GENOMIC DNA]</scope>
</reference>